<proteinExistence type="predicted"/>
<comment type="caution">
    <text evidence="4">The sequence shown here is derived from an EMBL/GenBank/DDBJ whole genome shotgun (WGS) entry which is preliminary data.</text>
</comment>
<organism evidence="4 5">
    <name type="scientific">Nonomuraea angiospora</name>
    <dbReference type="NCBI Taxonomy" id="46172"/>
    <lineage>
        <taxon>Bacteria</taxon>
        <taxon>Bacillati</taxon>
        <taxon>Actinomycetota</taxon>
        <taxon>Actinomycetes</taxon>
        <taxon>Streptosporangiales</taxon>
        <taxon>Streptosporangiaceae</taxon>
        <taxon>Nonomuraea</taxon>
    </lineage>
</organism>
<evidence type="ECO:0000313" key="5">
    <source>
        <dbReference type="Proteomes" id="UP000633509"/>
    </source>
</evidence>
<evidence type="ECO:0000256" key="1">
    <source>
        <dbReference type="SAM" id="MobiDB-lite"/>
    </source>
</evidence>
<gene>
    <name evidence="4" type="ORF">H4W80_002117</name>
</gene>
<feature type="transmembrane region" description="Helical" evidence="2">
    <location>
        <begin position="6"/>
        <end position="28"/>
    </location>
</feature>
<dbReference type="Pfam" id="PF12158">
    <property type="entry name" value="DUF3592"/>
    <property type="match status" value="1"/>
</dbReference>
<dbReference type="Proteomes" id="UP000633509">
    <property type="component" value="Unassembled WGS sequence"/>
</dbReference>
<reference evidence="4 5" key="1">
    <citation type="submission" date="2020-10" db="EMBL/GenBank/DDBJ databases">
        <title>Sequencing the genomes of 1000 actinobacteria strains.</title>
        <authorList>
            <person name="Klenk H.-P."/>
        </authorList>
    </citation>
    <scope>NUCLEOTIDE SEQUENCE [LARGE SCALE GENOMIC DNA]</scope>
    <source>
        <strain evidence="4 5">DSM 43173</strain>
    </source>
</reference>
<dbReference type="InterPro" id="IPR021994">
    <property type="entry name" value="DUF3592"/>
</dbReference>
<dbReference type="EMBL" id="JADBEK010000001">
    <property type="protein sequence ID" value="MBE1583859.1"/>
    <property type="molecule type" value="Genomic_DNA"/>
</dbReference>
<keyword evidence="2" id="KW-0812">Transmembrane</keyword>
<name>A0ABR9LT74_9ACTN</name>
<feature type="transmembrane region" description="Helical" evidence="2">
    <location>
        <begin position="116"/>
        <end position="137"/>
    </location>
</feature>
<feature type="region of interest" description="Disordered" evidence="1">
    <location>
        <begin position="141"/>
        <end position="177"/>
    </location>
</feature>
<protein>
    <recommendedName>
        <fullName evidence="3">DUF3592 domain-containing protein</fullName>
    </recommendedName>
</protein>
<feature type="domain" description="DUF3592" evidence="3">
    <location>
        <begin position="40"/>
        <end position="105"/>
    </location>
</feature>
<dbReference type="RefSeq" id="WP_192784894.1">
    <property type="nucleotide sequence ID" value="NZ_JADBEK010000001.1"/>
</dbReference>
<evidence type="ECO:0000259" key="3">
    <source>
        <dbReference type="Pfam" id="PF12158"/>
    </source>
</evidence>
<keyword evidence="5" id="KW-1185">Reference proteome</keyword>
<accession>A0ABR9LT74</accession>
<keyword evidence="2" id="KW-1133">Transmembrane helix</keyword>
<keyword evidence="2" id="KW-0472">Membrane</keyword>
<sequence>MENLFQYFPLLFVAVGILIVLVSIKGVVDRGQFVRRAQRVPGVVSDVRTTFTGQGEHLRARQRPVLTFTTVEGREITTEAATTSGLGVGNETEVLYDPRNPTRAVPAADAGGGHGAIVVGFVVVAIGLAFFAGFAAFSGSSGSSGPGERDRQSQCEMQQADGSFAPIDCPPDLDLGE</sequence>
<evidence type="ECO:0000313" key="4">
    <source>
        <dbReference type="EMBL" id="MBE1583859.1"/>
    </source>
</evidence>
<evidence type="ECO:0000256" key="2">
    <source>
        <dbReference type="SAM" id="Phobius"/>
    </source>
</evidence>